<dbReference type="FunFam" id="3.30.230.10:FF:000004">
    <property type="entry name" value="40S ribosomal protein S2"/>
    <property type="match status" value="1"/>
</dbReference>
<keyword evidence="2 8" id="KW-0699">rRNA-binding</keyword>
<dbReference type="InterPro" id="IPR005324">
    <property type="entry name" value="Ribosomal_uS5_C"/>
</dbReference>
<reference evidence="12" key="1">
    <citation type="submission" date="2021-05" db="EMBL/GenBank/DDBJ databases">
        <title>Genomic insights into ecological role and evolution of a novel Thermoplasmata order Candidatus Sysuiplasmatales.</title>
        <authorList>
            <person name="Yuan Y."/>
        </authorList>
    </citation>
    <scope>NUCLEOTIDE SEQUENCE</scope>
    <source>
        <strain evidence="12">TUT19-bin139</strain>
        <strain evidence="11">YP2-bin.285</strain>
    </source>
</reference>
<evidence type="ECO:0000256" key="6">
    <source>
        <dbReference type="ARBA" id="ARBA00025844"/>
    </source>
</evidence>
<dbReference type="InterPro" id="IPR005711">
    <property type="entry name" value="Ribosomal_uS5_euk/arc"/>
</dbReference>
<keyword evidence="4 8" id="KW-0689">Ribosomal protein</keyword>
<dbReference type="GO" id="GO:0006412">
    <property type="term" value="P:translation"/>
    <property type="evidence" value="ECO:0007669"/>
    <property type="project" value="UniProtKB-UniRule"/>
</dbReference>
<dbReference type="EMBL" id="JAGVSJ010000010">
    <property type="protein sequence ID" value="MBX8631896.1"/>
    <property type="molecule type" value="Genomic_DNA"/>
</dbReference>
<keyword evidence="5 8" id="KW-0687">Ribonucleoprotein</keyword>
<dbReference type="AlphaFoldDB" id="A0A8J7YQL2"/>
<evidence type="ECO:0000256" key="4">
    <source>
        <dbReference type="ARBA" id="ARBA00022980"/>
    </source>
</evidence>
<dbReference type="NCBIfam" id="NF003125">
    <property type="entry name" value="PRK04044.1"/>
    <property type="match status" value="1"/>
</dbReference>
<organism evidence="12 13">
    <name type="scientific">Candidatus Sysuiplasma superficiale</name>
    <dbReference type="NCBI Taxonomy" id="2823368"/>
    <lineage>
        <taxon>Archaea</taxon>
        <taxon>Methanobacteriati</taxon>
        <taxon>Thermoplasmatota</taxon>
        <taxon>Thermoplasmata</taxon>
        <taxon>Candidatus Sysuiplasmatales</taxon>
        <taxon>Candidatus Sysuiplasmataceae</taxon>
        <taxon>Candidatus Sysuiplasma</taxon>
    </lineage>
</organism>
<dbReference type="PANTHER" id="PTHR13718:SF4">
    <property type="entry name" value="40S RIBOSOMAL PROTEIN S2"/>
    <property type="match status" value="1"/>
</dbReference>
<dbReference type="SUPFAM" id="SSF54211">
    <property type="entry name" value="Ribosomal protein S5 domain 2-like"/>
    <property type="match status" value="1"/>
</dbReference>
<evidence type="ECO:0000313" key="12">
    <source>
        <dbReference type="EMBL" id="MBX8644685.1"/>
    </source>
</evidence>
<evidence type="ECO:0000256" key="9">
    <source>
        <dbReference type="RuleBase" id="RU003823"/>
    </source>
</evidence>
<evidence type="ECO:0000256" key="3">
    <source>
        <dbReference type="ARBA" id="ARBA00022884"/>
    </source>
</evidence>
<dbReference type="Proteomes" id="UP000750197">
    <property type="component" value="Unassembled WGS sequence"/>
</dbReference>
<dbReference type="Pfam" id="PF03719">
    <property type="entry name" value="Ribosomal_S5_C"/>
    <property type="match status" value="1"/>
</dbReference>
<comment type="caution">
    <text evidence="12">The sequence shown here is derived from an EMBL/GenBank/DDBJ whole genome shotgun (WGS) entry which is preliminary data.</text>
</comment>
<evidence type="ECO:0000259" key="10">
    <source>
        <dbReference type="PROSITE" id="PS50881"/>
    </source>
</evidence>
<dbReference type="Pfam" id="PF00333">
    <property type="entry name" value="Ribosomal_S5"/>
    <property type="match status" value="1"/>
</dbReference>
<comment type="similarity">
    <text evidence="1 8 9">Belongs to the universal ribosomal protein uS5 family.</text>
</comment>
<proteinExistence type="inferred from homology"/>
<dbReference type="SUPFAM" id="SSF54768">
    <property type="entry name" value="dsRNA-binding domain-like"/>
    <property type="match status" value="1"/>
</dbReference>
<comment type="subunit">
    <text evidence="6 8">Part of the 30S ribosomal subunit. Contacts protein S4.</text>
</comment>
<comment type="domain">
    <text evidence="8">The N-terminal domain interacts with the head of the 30S subunit; the C-terminal domain interacts with the body and contacts protein S4. The interaction surface between S4 and S5 is involved in control of translational fidelity.</text>
</comment>
<accession>A0A8J7YQL2</accession>
<dbReference type="PROSITE" id="PS50881">
    <property type="entry name" value="S5_DSRBD"/>
    <property type="match status" value="1"/>
</dbReference>
<dbReference type="HAMAP" id="MF_01307_A">
    <property type="entry name" value="Ribosomal_uS5_A"/>
    <property type="match status" value="1"/>
</dbReference>
<dbReference type="Gene3D" id="3.30.160.20">
    <property type="match status" value="1"/>
</dbReference>
<dbReference type="GO" id="GO:0003735">
    <property type="term" value="F:structural constituent of ribosome"/>
    <property type="evidence" value="ECO:0007669"/>
    <property type="project" value="UniProtKB-UniRule"/>
</dbReference>
<name>A0A8J7YQL2_9ARCH</name>
<evidence type="ECO:0000256" key="2">
    <source>
        <dbReference type="ARBA" id="ARBA00022730"/>
    </source>
</evidence>
<evidence type="ECO:0000256" key="7">
    <source>
        <dbReference type="ARBA" id="ARBA00035255"/>
    </source>
</evidence>
<dbReference type="Gene3D" id="3.30.230.10">
    <property type="match status" value="1"/>
</dbReference>
<sequence>MQGETKLWVPKTKLGRLVSEGKITSISQALESKLPLREPEIVDMLVPDMADEVADVKMVQRMTDSGRRVRFAITCVVGNRDGIIGVGRAKGREVGPTIRNGIQDAKLNIIEIRRGCGSWQCGCLTPHTLPFRVEGRSGSVTLSLHPAPRGVGLAVGDVAKTVLSLAGITDAWGFTSGHSKTTLNFTYAAFDALKKTVSYRVSPEQLERLKIRSGLSRVHVAEGELPEAEAEGSE</sequence>
<gene>
    <name evidence="8" type="primary">rps5</name>
    <name evidence="11" type="ORF">J9259_05185</name>
    <name evidence="12" type="ORF">KIY12_08200</name>
</gene>
<dbReference type="Proteomes" id="UP000716004">
    <property type="component" value="Unassembled WGS sequence"/>
</dbReference>
<dbReference type="InterPro" id="IPR000851">
    <property type="entry name" value="Ribosomal_uS5"/>
</dbReference>
<dbReference type="GO" id="GO:0019843">
    <property type="term" value="F:rRNA binding"/>
    <property type="evidence" value="ECO:0007669"/>
    <property type="project" value="UniProtKB-UniRule"/>
</dbReference>
<dbReference type="InterPro" id="IPR047866">
    <property type="entry name" value="Ribosomal_uS5_arc"/>
</dbReference>
<dbReference type="GO" id="GO:0022627">
    <property type="term" value="C:cytosolic small ribosomal subunit"/>
    <property type="evidence" value="ECO:0007669"/>
    <property type="project" value="TreeGrafter"/>
</dbReference>
<dbReference type="PANTHER" id="PTHR13718">
    <property type="entry name" value="RIBOSOMAL S SUBUNIT"/>
    <property type="match status" value="1"/>
</dbReference>
<comment type="function">
    <text evidence="8">With S4 and S12 plays an important role in translational accuracy.</text>
</comment>
<dbReference type="InterPro" id="IPR020568">
    <property type="entry name" value="Ribosomal_Su5_D2-typ_SF"/>
</dbReference>
<feature type="domain" description="S5 DRBM" evidence="10">
    <location>
        <begin position="49"/>
        <end position="112"/>
    </location>
</feature>
<dbReference type="InterPro" id="IPR013810">
    <property type="entry name" value="Ribosomal_uS5_N"/>
</dbReference>
<keyword evidence="3 8" id="KW-0694">RNA-binding</keyword>
<evidence type="ECO:0000256" key="1">
    <source>
        <dbReference type="ARBA" id="ARBA00008945"/>
    </source>
</evidence>
<protein>
    <recommendedName>
        <fullName evidence="7 8">Small ribosomal subunit protein uS5</fullName>
    </recommendedName>
</protein>
<evidence type="ECO:0000313" key="13">
    <source>
        <dbReference type="Proteomes" id="UP000750197"/>
    </source>
</evidence>
<dbReference type="EMBL" id="JAHEAC010000086">
    <property type="protein sequence ID" value="MBX8644685.1"/>
    <property type="molecule type" value="Genomic_DNA"/>
</dbReference>
<evidence type="ECO:0000256" key="5">
    <source>
        <dbReference type="ARBA" id="ARBA00023274"/>
    </source>
</evidence>
<evidence type="ECO:0000313" key="11">
    <source>
        <dbReference type="EMBL" id="MBX8631896.1"/>
    </source>
</evidence>
<dbReference type="NCBIfam" id="TIGR01020">
    <property type="entry name" value="uS5_euk_arch"/>
    <property type="match status" value="1"/>
</dbReference>
<dbReference type="InterPro" id="IPR014721">
    <property type="entry name" value="Ribsml_uS5_D2-typ_fold_subgr"/>
</dbReference>
<evidence type="ECO:0000256" key="8">
    <source>
        <dbReference type="HAMAP-Rule" id="MF_01307"/>
    </source>
</evidence>